<evidence type="ECO:0008006" key="3">
    <source>
        <dbReference type="Google" id="ProtNLM"/>
    </source>
</evidence>
<proteinExistence type="predicted"/>
<reference evidence="1 2" key="1">
    <citation type="submission" date="2020-11" db="EMBL/GenBank/DDBJ databases">
        <title>Kaistella gelatinilytica sp. nov., a flavobacterium isolated from Antarctic Soil.</title>
        <authorList>
            <person name="Li J."/>
        </authorList>
    </citation>
    <scope>NUCLEOTIDE SEQUENCE [LARGE SCALE GENOMIC DNA]</scope>
    <source>
        <strain evidence="1 2">G5-32</strain>
    </source>
</reference>
<accession>A0ABS0FFE1</accession>
<dbReference type="EMBL" id="JADPVI010000005">
    <property type="protein sequence ID" value="MBF8458415.1"/>
    <property type="molecule type" value="Genomic_DNA"/>
</dbReference>
<organism evidence="1 2">
    <name type="scientific">Kaistella gelatinilytica</name>
    <dbReference type="NCBI Taxonomy" id="2787636"/>
    <lineage>
        <taxon>Bacteria</taxon>
        <taxon>Pseudomonadati</taxon>
        <taxon>Bacteroidota</taxon>
        <taxon>Flavobacteriia</taxon>
        <taxon>Flavobacteriales</taxon>
        <taxon>Weeksellaceae</taxon>
        <taxon>Chryseobacterium group</taxon>
        <taxon>Kaistella</taxon>
    </lineage>
</organism>
<evidence type="ECO:0000313" key="2">
    <source>
        <dbReference type="Proteomes" id="UP000660070"/>
    </source>
</evidence>
<dbReference type="RefSeq" id="WP_196080853.1">
    <property type="nucleotide sequence ID" value="NZ_JADPVI010000005.1"/>
</dbReference>
<name>A0ABS0FFE1_9FLAO</name>
<protein>
    <recommendedName>
        <fullName evidence="3">DKNYY family protein</fullName>
    </recommendedName>
</protein>
<evidence type="ECO:0000313" key="1">
    <source>
        <dbReference type="EMBL" id="MBF8458415.1"/>
    </source>
</evidence>
<comment type="caution">
    <text evidence="1">The sequence shown here is derived from an EMBL/GenBank/DDBJ whole genome shotgun (WGS) entry which is preliminary data.</text>
</comment>
<sequence length="188" mass="22520">MLKELKMKYILVIFLYIFQNAFNQQKKEIVAISSEFNFEMLFKKSKNIDNLKMKQKKNEDYFKGNLSGCNSYFYKGVIRSKMYYLANDKNDIVVQEYIFDNIDVAKNAFKEVQIYADFTRNLKRKDFGQRCYEIGDEQIYYSARRSNHIYLLTSVSNLNYKDGNTSANDIFKFHKDFLLDDLYRNLTQ</sequence>
<dbReference type="Proteomes" id="UP000660070">
    <property type="component" value="Unassembled WGS sequence"/>
</dbReference>
<gene>
    <name evidence="1" type="ORF">IV494_14620</name>
</gene>
<keyword evidence="2" id="KW-1185">Reference proteome</keyword>